<keyword evidence="1" id="KW-0812">Transmembrane</keyword>
<dbReference type="PANTHER" id="PTHR30032:SF4">
    <property type="entry name" value="AMIDASE ENHANCER"/>
    <property type="match status" value="1"/>
</dbReference>
<dbReference type="InterPro" id="IPR013693">
    <property type="entry name" value="SpoIID/LytB_N"/>
</dbReference>
<feature type="domain" description="Sporulation stage II protein D amidase enhancer LytB N-terminal" evidence="2">
    <location>
        <begin position="128"/>
        <end position="218"/>
    </location>
</feature>
<dbReference type="AlphaFoldDB" id="A0A977L105"/>
<dbReference type="PANTHER" id="PTHR30032">
    <property type="entry name" value="N-ACETYLMURAMOYL-L-ALANINE AMIDASE-RELATED"/>
    <property type="match status" value="1"/>
</dbReference>
<accession>A0A977L105</accession>
<dbReference type="GO" id="GO:0030288">
    <property type="term" value="C:outer membrane-bounded periplasmic space"/>
    <property type="evidence" value="ECO:0007669"/>
    <property type="project" value="TreeGrafter"/>
</dbReference>
<proteinExistence type="predicted"/>
<keyword evidence="1" id="KW-0472">Membrane</keyword>
<sequence>MFYQSSINSSQLNLNFWVRLLSRLGGAAIFFTLFSVLSAQAMDLRVAIRKAVSSVKVGSSTPALVKDGGGKTLGSLGELVPAIAGTNGRGVSLNGWTASQIIIEPSGDGVVWIGDRWYRGRTRLLRQGSGVTAVNQVNLEQYLYSVVGSEAVPAWPLEALKSQAVAARTFAIYKSTAESNRYYDLDTTTATQVYKGMENEYVSTVEAVNATQGQVMTYNGKVILAAFHASSGGHTENVEDVWTSPLPYLRAVVDYDQSAPVFQWNKGFSVGEMSSLLGGVGTVRAMIPEQTTPLGRIVTMRVVGSRGTKNIRGTKMREVLKLKSTLFTVSESGGSFIIEGRGSGHGLGLSQWGAYGLAQQGTPYTQILAHYYQNANLTQLDR</sequence>
<dbReference type="KEGG" id="wna:KA717_06370"/>
<evidence type="ECO:0000259" key="2">
    <source>
        <dbReference type="Pfam" id="PF08486"/>
    </source>
</evidence>
<dbReference type="Proteomes" id="UP001065613">
    <property type="component" value="Chromosome"/>
</dbReference>
<reference evidence="3" key="1">
    <citation type="submission" date="2021-04" db="EMBL/GenBank/DDBJ databases">
        <title>Genome sequence of Woronichinia naegeliana from Washington state freshwater lake bloom.</title>
        <authorList>
            <person name="Dreher T.W."/>
        </authorList>
    </citation>
    <scope>NUCLEOTIDE SEQUENCE</scope>
    <source>
        <strain evidence="3">WA131</strain>
    </source>
</reference>
<dbReference type="GO" id="GO:0030435">
    <property type="term" value="P:sporulation resulting in formation of a cellular spore"/>
    <property type="evidence" value="ECO:0007669"/>
    <property type="project" value="InterPro"/>
</dbReference>
<dbReference type="NCBIfam" id="TIGR02669">
    <property type="entry name" value="SpoIID_LytB"/>
    <property type="match status" value="1"/>
</dbReference>
<dbReference type="EMBL" id="CP073041">
    <property type="protein sequence ID" value="UXE62405.1"/>
    <property type="molecule type" value="Genomic_DNA"/>
</dbReference>
<name>A0A977L105_9CYAN</name>
<dbReference type="InterPro" id="IPR051922">
    <property type="entry name" value="Bact_Sporulation_Assoc"/>
</dbReference>
<gene>
    <name evidence="3" type="ORF">KA717_06370</name>
</gene>
<dbReference type="InterPro" id="IPR013486">
    <property type="entry name" value="SpoIID/LytB"/>
</dbReference>
<evidence type="ECO:0000256" key="1">
    <source>
        <dbReference type="SAM" id="Phobius"/>
    </source>
</evidence>
<keyword evidence="1" id="KW-1133">Transmembrane helix</keyword>
<organism evidence="3">
    <name type="scientific">Woronichinia naegeliana WA131</name>
    <dbReference type="NCBI Taxonomy" id="2824559"/>
    <lineage>
        <taxon>Bacteria</taxon>
        <taxon>Bacillati</taxon>
        <taxon>Cyanobacteriota</taxon>
        <taxon>Cyanophyceae</taxon>
        <taxon>Synechococcales</taxon>
        <taxon>Coelosphaeriaceae</taxon>
        <taxon>Woronichinia</taxon>
    </lineage>
</organism>
<protein>
    <submittedName>
        <fullName evidence="3">SpoIID/LytB domain-containing protein</fullName>
    </submittedName>
</protein>
<feature type="transmembrane region" description="Helical" evidence="1">
    <location>
        <begin position="20"/>
        <end position="39"/>
    </location>
</feature>
<dbReference type="Pfam" id="PF08486">
    <property type="entry name" value="SpoIID"/>
    <property type="match status" value="1"/>
</dbReference>
<evidence type="ECO:0000313" key="3">
    <source>
        <dbReference type="EMBL" id="UXE62405.1"/>
    </source>
</evidence>